<gene>
    <name evidence="2" type="ORF">PG2003B_0113</name>
</gene>
<comment type="caution">
    <text evidence="2">The sequence shown here is derived from an EMBL/GenBank/DDBJ whole genome shotgun (WGS) entry which is preliminary data.</text>
</comment>
<evidence type="ECO:0000313" key="3">
    <source>
        <dbReference type="Proteomes" id="UP000292382"/>
    </source>
</evidence>
<evidence type="ECO:0000313" key="2">
    <source>
        <dbReference type="EMBL" id="RYQ38750.1"/>
    </source>
</evidence>
<reference evidence="2 3" key="1">
    <citation type="submission" date="2018-12" db="EMBL/GenBank/DDBJ databases">
        <title>Unveiling genomic diversity among members of the Bifidobacterium pseudolongum species, a widely distributed gut commensal of the animal kingdom.</title>
        <authorList>
            <person name="Lugli G.A."/>
            <person name="Duranti S."/>
            <person name="Albert K."/>
            <person name="Mancabelli L."/>
            <person name="Napoli S."/>
            <person name="Viappiani A."/>
            <person name="Anzalone R."/>
            <person name="Longhi G."/>
            <person name="Milani C."/>
            <person name="Turroni F."/>
            <person name="Alessandri G."/>
            <person name="Sela D.A."/>
            <person name="Van Sinderen D."/>
            <person name="Ventura M."/>
        </authorList>
    </citation>
    <scope>NUCLEOTIDE SEQUENCE [LARGE SCALE GENOMIC DNA]</scope>
    <source>
        <strain evidence="2 3">2003B</strain>
    </source>
</reference>
<feature type="compositionally biased region" description="Basic and acidic residues" evidence="1">
    <location>
        <begin position="145"/>
        <end position="167"/>
    </location>
</feature>
<feature type="region of interest" description="Disordered" evidence="1">
    <location>
        <begin position="129"/>
        <end position="212"/>
    </location>
</feature>
<dbReference type="AlphaFoldDB" id="A0A4V1Y518"/>
<name>A0A4V1Y518_9BIFI</name>
<sequence length="212" mass="23045">MACHGRRQPTGCAANGLLICSSGSPDHGRQRMRINARREYPLQPSPSWLFHTWSTNVAASVALAKTGRRYTFYTCYSSLSIHHRRGAPHTATHQISSNIADSDDNLAQSFRNTSLSVVTGSALFATGSASAGKRQVESLENSGLRGEDSRKSTTRNEKSTTRNEKSTTRNTKVGCTTVVVHPTLKPRSGYPAGWVRATITQRPGPGRGRSCQ</sequence>
<proteinExistence type="predicted"/>
<dbReference type="EMBL" id="RYUW01000002">
    <property type="protein sequence ID" value="RYQ38750.1"/>
    <property type="molecule type" value="Genomic_DNA"/>
</dbReference>
<organism evidence="2 3">
    <name type="scientific">Bifidobacterium pseudolongum subsp. globosum</name>
    <dbReference type="NCBI Taxonomy" id="1690"/>
    <lineage>
        <taxon>Bacteria</taxon>
        <taxon>Bacillati</taxon>
        <taxon>Actinomycetota</taxon>
        <taxon>Actinomycetes</taxon>
        <taxon>Bifidobacteriales</taxon>
        <taxon>Bifidobacteriaceae</taxon>
        <taxon>Bifidobacterium</taxon>
    </lineage>
</organism>
<accession>A0A4V1Y518</accession>
<dbReference type="Proteomes" id="UP000292382">
    <property type="component" value="Unassembled WGS sequence"/>
</dbReference>
<evidence type="ECO:0000256" key="1">
    <source>
        <dbReference type="SAM" id="MobiDB-lite"/>
    </source>
</evidence>
<protein>
    <submittedName>
        <fullName evidence="2">Uncharacterized protein</fullName>
    </submittedName>
</protein>